<comment type="caution">
    <text evidence="2">The sequence shown here is derived from an EMBL/GenBank/DDBJ whole genome shotgun (WGS) entry which is preliminary data.</text>
</comment>
<name>A0A9W8SC93_9HYPO</name>
<dbReference type="Proteomes" id="UP001152049">
    <property type="component" value="Unassembled WGS sequence"/>
</dbReference>
<proteinExistence type="predicted"/>
<dbReference type="AlphaFoldDB" id="A0A9W8SC93"/>
<dbReference type="EMBL" id="JAOQAZ010000003">
    <property type="protein sequence ID" value="KAJ4268918.1"/>
    <property type="molecule type" value="Genomic_DNA"/>
</dbReference>
<feature type="compositionally biased region" description="Low complexity" evidence="1">
    <location>
        <begin position="54"/>
        <end position="119"/>
    </location>
</feature>
<evidence type="ECO:0000313" key="2">
    <source>
        <dbReference type="EMBL" id="KAJ4268918.1"/>
    </source>
</evidence>
<evidence type="ECO:0000313" key="3">
    <source>
        <dbReference type="Proteomes" id="UP001152049"/>
    </source>
</evidence>
<keyword evidence="3" id="KW-1185">Reference proteome</keyword>
<sequence length="142" mass="14869">MCDWRPKWDPVLKKYVPYTIECSGRDGPDKIKRRQQGFGRPAAPGTNVFGGRMSAAASQPAARPVAAKPKPVPVAAKPKPVPVAAKPMPMPVAAKPKPVPVAAKPKPMPVAAKPAAAKVTKSKPAAKKGGLSKALSKLLGRR</sequence>
<reference evidence="2" key="1">
    <citation type="submission" date="2022-09" db="EMBL/GenBank/DDBJ databases">
        <title>Fusarium specimens isolated from Avocado Roots.</title>
        <authorList>
            <person name="Stajich J."/>
            <person name="Roper C."/>
            <person name="Heimlech-Rivalta G."/>
        </authorList>
    </citation>
    <scope>NUCLEOTIDE SEQUENCE</scope>
    <source>
        <strain evidence="2">CF00136</strain>
    </source>
</reference>
<evidence type="ECO:0000256" key="1">
    <source>
        <dbReference type="SAM" id="MobiDB-lite"/>
    </source>
</evidence>
<organism evidence="2 3">
    <name type="scientific">Fusarium torreyae</name>
    <dbReference type="NCBI Taxonomy" id="1237075"/>
    <lineage>
        <taxon>Eukaryota</taxon>
        <taxon>Fungi</taxon>
        <taxon>Dikarya</taxon>
        <taxon>Ascomycota</taxon>
        <taxon>Pezizomycotina</taxon>
        <taxon>Sordariomycetes</taxon>
        <taxon>Hypocreomycetidae</taxon>
        <taxon>Hypocreales</taxon>
        <taxon>Nectriaceae</taxon>
        <taxon>Fusarium</taxon>
    </lineage>
</organism>
<accession>A0A9W8SC93</accession>
<gene>
    <name evidence="2" type="ORF">NW762_002989</name>
</gene>
<feature type="region of interest" description="Disordered" evidence="1">
    <location>
        <begin position="24"/>
        <end position="142"/>
    </location>
</feature>
<feature type="compositionally biased region" description="Low complexity" evidence="1">
    <location>
        <begin position="127"/>
        <end position="142"/>
    </location>
</feature>
<protein>
    <submittedName>
        <fullName evidence="2">Uncharacterized protein</fullName>
    </submittedName>
</protein>